<feature type="compositionally biased region" description="Polar residues" evidence="1">
    <location>
        <begin position="1"/>
        <end position="26"/>
    </location>
</feature>
<keyword evidence="3" id="KW-1185">Reference proteome</keyword>
<sequence length="93" mass="10689">MTSPKSSTAEEAYQSIANNDSNADNWENSEVDPDYDTSVDDVNWTSPKYTPRKRQRMESDPQENTPLKYKQVSAADAMRVITQDPEQSEWAHY</sequence>
<comment type="caution">
    <text evidence="2">The sequence shown here is derived from an EMBL/GenBank/DDBJ whole genome shotgun (WGS) entry which is preliminary data.</text>
</comment>
<protein>
    <submittedName>
        <fullName evidence="2">Uncharacterized protein</fullName>
    </submittedName>
</protein>
<organism evidence="2 3">
    <name type="scientific">Elysia marginata</name>
    <dbReference type="NCBI Taxonomy" id="1093978"/>
    <lineage>
        <taxon>Eukaryota</taxon>
        <taxon>Metazoa</taxon>
        <taxon>Spiralia</taxon>
        <taxon>Lophotrochozoa</taxon>
        <taxon>Mollusca</taxon>
        <taxon>Gastropoda</taxon>
        <taxon>Heterobranchia</taxon>
        <taxon>Euthyneura</taxon>
        <taxon>Panpulmonata</taxon>
        <taxon>Sacoglossa</taxon>
        <taxon>Placobranchoidea</taxon>
        <taxon>Plakobranchidae</taxon>
        <taxon>Elysia</taxon>
    </lineage>
</organism>
<gene>
    <name evidence="2" type="ORF">ElyMa_001532900</name>
</gene>
<evidence type="ECO:0000313" key="3">
    <source>
        <dbReference type="Proteomes" id="UP000762676"/>
    </source>
</evidence>
<reference evidence="2 3" key="1">
    <citation type="journal article" date="2021" name="Elife">
        <title>Chloroplast acquisition without the gene transfer in kleptoplastic sea slugs, Plakobranchus ocellatus.</title>
        <authorList>
            <person name="Maeda T."/>
            <person name="Takahashi S."/>
            <person name="Yoshida T."/>
            <person name="Shimamura S."/>
            <person name="Takaki Y."/>
            <person name="Nagai Y."/>
            <person name="Toyoda A."/>
            <person name="Suzuki Y."/>
            <person name="Arimoto A."/>
            <person name="Ishii H."/>
            <person name="Satoh N."/>
            <person name="Nishiyama T."/>
            <person name="Hasebe M."/>
            <person name="Maruyama T."/>
            <person name="Minagawa J."/>
            <person name="Obokata J."/>
            <person name="Shigenobu S."/>
        </authorList>
    </citation>
    <scope>NUCLEOTIDE SEQUENCE [LARGE SCALE GENOMIC DNA]</scope>
</reference>
<dbReference type="AlphaFoldDB" id="A0AAV4JE77"/>
<evidence type="ECO:0000313" key="2">
    <source>
        <dbReference type="EMBL" id="GFS18861.1"/>
    </source>
</evidence>
<proteinExistence type="predicted"/>
<evidence type="ECO:0000256" key="1">
    <source>
        <dbReference type="SAM" id="MobiDB-lite"/>
    </source>
</evidence>
<feature type="region of interest" description="Disordered" evidence="1">
    <location>
        <begin position="1"/>
        <end position="71"/>
    </location>
</feature>
<name>A0AAV4JE77_9GAST</name>
<dbReference type="EMBL" id="BMAT01003020">
    <property type="protein sequence ID" value="GFS18861.1"/>
    <property type="molecule type" value="Genomic_DNA"/>
</dbReference>
<dbReference type="Proteomes" id="UP000762676">
    <property type="component" value="Unassembled WGS sequence"/>
</dbReference>
<accession>A0AAV4JE77</accession>
<feature type="compositionally biased region" description="Acidic residues" evidence="1">
    <location>
        <begin position="27"/>
        <end position="39"/>
    </location>
</feature>